<dbReference type="Proteomes" id="UP000068905">
    <property type="component" value="Chromosome"/>
</dbReference>
<proteinExistence type="predicted"/>
<dbReference type="GO" id="GO:0016491">
    <property type="term" value="F:oxidoreductase activity"/>
    <property type="evidence" value="ECO:0007669"/>
    <property type="project" value="UniProtKB-KW"/>
</dbReference>
<sequence length="450" mass="49378">MNQIKLPKNPGDTGWKEILPERKVNPKLSDHLNADYLIIGGGFAGLSAARRLIQIDNKAKIAVLEACEIGEGPAGRNSGFMIDLPHNLASDDYVGSLDKDREQTLINRSAIEFAKSASKEYEMPAEAIQLVGKTNAAATPKGVNFNTEYAKHLDKTSESYKMLDAKEMKDLTGIDYYLNGLWTPGTAMLQPALYIQSLADGVSKSPNTTIYENSPVISLEEEGMHDGQKVWKAKTSLGSISSPKVILAVNGLVEKFGYFQNRLMTIFTYSSLSRELTSEESNMLGGTQDWGLTSADAMGSSVRRISGMGGNRILVRNRWSYNPSMEASDSFMNSAANSHNESFKARFPMLDKVSMDYSWGGRLCLSLNNVFAQGEVDEGVYSACCQNGLGTAKGTAIGIITAEKITGTINSLVPDFVDEEVPKKLMPKPFMWFGVNSYMRWKELMAGKEK</sequence>
<dbReference type="SUPFAM" id="SSF51905">
    <property type="entry name" value="FAD/NAD(P)-binding domain"/>
    <property type="match status" value="1"/>
</dbReference>
<feature type="domain" description="FAD dependent oxidoreductase" evidence="2">
    <location>
        <begin position="35"/>
        <end position="403"/>
    </location>
</feature>
<gene>
    <name evidence="3" type="ORF">W908_00495</name>
</gene>
<dbReference type="RefSeq" id="WP_053819509.1">
    <property type="nucleotide sequence ID" value="NZ_CP006911.1"/>
</dbReference>
<dbReference type="PANTHER" id="PTHR13847:SF281">
    <property type="entry name" value="FAD DEPENDENT OXIDOREDUCTASE DOMAIN-CONTAINING PROTEIN"/>
    <property type="match status" value="1"/>
</dbReference>
<evidence type="ECO:0000313" key="4">
    <source>
        <dbReference type="Proteomes" id="UP000068905"/>
    </source>
</evidence>
<dbReference type="EMBL" id="CP006911">
    <property type="protein sequence ID" value="ALE01219.1"/>
    <property type="molecule type" value="Genomic_DNA"/>
</dbReference>
<dbReference type="Pfam" id="PF01266">
    <property type="entry name" value="DAO"/>
    <property type="match status" value="1"/>
</dbReference>
<dbReference type="PANTHER" id="PTHR13847">
    <property type="entry name" value="SARCOSINE DEHYDROGENASE-RELATED"/>
    <property type="match status" value="1"/>
</dbReference>
<protein>
    <submittedName>
        <fullName evidence="3">Oxidoreductase</fullName>
    </submittedName>
</protein>
<evidence type="ECO:0000259" key="2">
    <source>
        <dbReference type="Pfam" id="PF01266"/>
    </source>
</evidence>
<accession>A0A0M4LC16</accession>
<dbReference type="InterPro" id="IPR036188">
    <property type="entry name" value="FAD/NAD-bd_sf"/>
</dbReference>
<dbReference type="PATRIC" id="fig|1125411.7.peg.98"/>
<dbReference type="InterPro" id="IPR006076">
    <property type="entry name" value="FAD-dep_OxRdtase"/>
</dbReference>
<dbReference type="Gene3D" id="3.50.50.60">
    <property type="entry name" value="FAD/NAD(P)-binding domain"/>
    <property type="match status" value="1"/>
</dbReference>
<dbReference type="Gene3D" id="3.30.9.10">
    <property type="entry name" value="D-Amino Acid Oxidase, subunit A, domain 2"/>
    <property type="match status" value="1"/>
</dbReference>
<dbReference type="KEGG" id="tsn:W908_00495"/>
<name>A0A0M4LC16_9GAMM</name>
<reference evidence="3 4" key="1">
    <citation type="journal article" date="2015" name="Genome Announc.">
        <title>Genome Sequence of 'Candidatus Thioglobus singularis' Strain PS1, a Mixotroph from the SUP05 Clade of Marine Gammaproteobacteria.</title>
        <authorList>
            <person name="Marshall K.T."/>
            <person name="Morris R.M."/>
        </authorList>
    </citation>
    <scope>NUCLEOTIDE SEQUENCE [LARGE SCALE GENOMIC DNA]</scope>
    <source>
        <strain evidence="3 4">PS1</strain>
    </source>
</reference>
<keyword evidence="1" id="KW-0560">Oxidoreductase</keyword>
<evidence type="ECO:0000256" key="1">
    <source>
        <dbReference type="ARBA" id="ARBA00023002"/>
    </source>
</evidence>
<organism evidence="3 4">
    <name type="scientific">Candidatus Pseudothioglobus singularis PS1</name>
    <dbReference type="NCBI Taxonomy" id="1125411"/>
    <lineage>
        <taxon>Bacteria</taxon>
        <taxon>Pseudomonadati</taxon>
        <taxon>Pseudomonadota</taxon>
        <taxon>Gammaproteobacteria</taxon>
        <taxon>Candidatus Pseudothioglobaceae</taxon>
        <taxon>Candidatus Pseudothioglobus</taxon>
    </lineage>
</organism>
<dbReference type="STRING" id="1125411.W908_00495"/>
<dbReference type="GO" id="GO:0005737">
    <property type="term" value="C:cytoplasm"/>
    <property type="evidence" value="ECO:0007669"/>
    <property type="project" value="TreeGrafter"/>
</dbReference>
<dbReference type="AlphaFoldDB" id="A0A0M4LC16"/>
<evidence type="ECO:0000313" key="3">
    <source>
        <dbReference type="EMBL" id="ALE01219.1"/>
    </source>
</evidence>
<dbReference type="OrthoDB" id="311718at2"/>
<keyword evidence="4" id="KW-1185">Reference proteome</keyword>